<dbReference type="Pfam" id="PF00021">
    <property type="entry name" value="UPAR_LY6"/>
    <property type="match status" value="3"/>
</dbReference>
<evidence type="ECO:0000256" key="2">
    <source>
        <dbReference type="ARBA" id="ARBA00022525"/>
    </source>
</evidence>
<dbReference type="SUPFAM" id="SSF57302">
    <property type="entry name" value="Snake toxin-like"/>
    <property type="match status" value="3"/>
</dbReference>
<dbReference type="PANTHER" id="PTHR20914">
    <property type="entry name" value="LY6/PLAUR DOMAIN-CONTAINING PROTEIN 8"/>
    <property type="match status" value="1"/>
</dbReference>
<keyword evidence="6" id="KW-1185">Reference proteome</keyword>
<dbReference type="EMBL" id="WNTK01000331">
    <property type="protein sequence ID" value="KAG9470238.1"/>
    <property type="molecule type" value="Genomic_DNA"/>
</dbReference>
<dbReference type="InterPro" id="IPR045860">
    <property type="entry name" value="Snake_toxin-like_sf"/>
</dbReference>
<comment type="caution">
    <text evidence="5">The sequence shown here is derived from an EMBL/GenBank/DDBJ whole genome shotgun (WGS) entry which is preliminary data.</text>
</comment>
<gene>
    <name evidence="5" type="ORF">GDO78_018528</name>
</gene>
<dbReference type="Gene3D" id="2.10.60.10">
    <property type="entry name" value="CD59"/>
    <property type="match status" value="3"/>
</dbReference>
<dbReference type="InterPro" id="IPR016054">
    <property type="entry name" value="LY6_UPA_recep-like"/>
</dbReference>
<dbReference type="CDD" id="cd00117">
    <property type="entry name" value="TFP"/>
    <property type="match status" value="1"/>
</dbReference>
<evidence type="ECO:0000256" key="3">
    <source>
        <dbReference type="SAM" id="SignalP"/>
    </source>
</evidence>
<comment type="subcellular location">
    <subcellularLocation>
        <location evidence="1">Secreted</location>
    </subcellularLocation>
</comment>
<proteinExistence type="predicted"/>
<evidence type="ECO:0000313" key="5">
    <source>
        <dbReference type="EMBL" id="KAG9470238.1"/>
    </source>
</evidence>
<evidence type="ECO:0000259" key="4">
    <source>
        <dbReference type="SMART" id="SM00134"/>
    </source>
</evidence>
<feature type="domain" description="UPAR/Ly6" evidence="4">
    <location>
        <begin position="114"/>
        <end position="211"/>
    </location>
</feature>
<dbReference type="Proteomes" id="UP000770717">
    <property type="component" value="Unassembled WGS sequence"/>
</dbReference>
<dbReference type="InterPro" id="IPR050918">
    <property type="entry name" value="CNF-like_PLA2_Inhibitor"/>
</dbReference>
<accession>A0A8J6JR03</accession>
<name>A0A8J6JR03_ELECQ</name>
<feature type="domain" description="UPAR/Ly6" evidence="4">
    <location>
        <begin position="20"/>
        <end position="108"/>
    </location>
</feature>
<dbReference type="AlphaFoldDB" id="A0A8J6JR03"/>
<dbReference type="SMART" id="SM00134">
    <property type="entry name" value="LU"/>
    <property type="match status" value="3"/>
</dbReference>
<feature type="signal peptide" evidence="3">
    <location>
        <begin position="1"/>
        <end position="19"/>
    </location>
</feature>
<dbReference type="PANTHER" id="PTHR20914:SF41">
    <property type="entry name" value="UROKINASE PLASMINOGEN ACTIVATOR SURFACE RECEPTOR-LIKE"/>
    <property type="match status" value="1"/>
</dbReference>
<dbReference type="GO" id="GO:0005576">
    <property type="term" value="C:extracellular region"/>
    <property type="evidence" value="ECO:0007669"/>
    <property type="project" value="UniProtKB-SubCell"/>
</dbReference>
<evidence type="ECO:0000256" key="1">
    <source>
        <dbReference type="ARBA" id="ARBA00004613"/>
    </source>
</evidence>
<reference evidence="5" key="1">
    <citation type="thesis" date="2020" institute="ProQuest LLC" country="789 East Eisenhower Parkway, Ann Arbor, MI, USA">
        <title>Comparative Genomics and Chromosome Evolution.</title>
        <authorList>
            <person name="Mudd A.B."/>
        </authorList>
    </citation>
    <scope>NUCLEOTIDE SEQUENCE</scope>
    <source>
        <strain evidence="5">HN-11 Male</strain>
        <tissue evidence="5">Kidney and liver</tissue>
    </source>
</reference>
<feature type="chain" id="PRO_5035180489" description="UPAR/Ly6 domain-containing protein" evidence="3">
    <location>
        <begin position="20"/>
        <end position="297"/>
    </location>
</feature>
<feature type="domain" description="UPAR/Ly6" evidence="4">
    <location>
        <begin position="212"/>
        <end position="293"/>
    </location>
</feature>
<protein>
    <recommendedName>
        <fullName evidence="4">UPAR/Ly6 domain-containing protein</fullName>
    </recommendedName>
</protein>
<dbReference type="OrthoDB" id="5945173at2759"/>
<sequence>MKLLLKSGLYSALLCLAAGLECLHFTGLPDHAAEKQENKTCDSAKTHCSSSVITYSHFLRGTVLTKGCVSGEACNQTQMGSLKNIQTSRTILCCDTDHCNKDLVPDLGENFRTECLACQGSPLHCGGRDLPSLRCGASQKSCIEVSIITALSQDTRHTMIKSCSNTSTCPGLAAFSNGQNPLSYACSHHCCDGSQCNAGQFADVDAGEENGVECYSRSSPTEPGTMQCRGQMTQCMDLIGSSPDDVVMSGCATEAFCQGRYPQFKIPGWKRTLCCAQSLCNHGDNGIKKGTQQDSTE</sequence>
<organism evidence="5 6">
    <name type="scientific">Eleutherodactylus coqui</name>
    <name type="common">Puerto Rican coqui</name>
    <dbReference type="NCBI Taxonomy" id="57060"/>
    <lineage>
        <taxon>Eukaryota</taxon>
        <taxon>Metazoa</taxon>
        <taxon>Chordata</taxon>
        <taxon>Craniata</taxon>
        <taxon>Vertebrata</taxon>
        <taxon>Euteleostomi</taxon>
        <taxon>Amphibia</taxon>
        <taxon>Batrachia</taxon>
        <taxon>Anura</taxon>
        <taxon>Neobatrachia</taxon>
        <taxon>Hyloidea</taxon>
        <taxon>Eleutherodactylidae</taxon>
        <taxon>Eleutherodactylinae</taxon>
        <taxon>Eleutherodactylus</taxon>
        <taxon>Eleutherodactylus</taxon>
    </lineage>
</organism>
<keyword evidence="3" id="KW-0732">Signal</keyword>
<keyword evidence="2" id="KW-0964">Secreted</keyword>
<evidence type="ECO:0000313" key="6">
    <source>
        <dbReference type="Proteomes" id="UP000770717"/>
    </source>
</evidence>